<dbReference type="EMBL" id="QGGH01000011">
    <property type="protein sequence ID" value="PWJ88391.1"/>
    <property type="molecule type" value="Genomic_DNA"/>
</dbReference>
<dbReference type="GeneID" id="61054887"/>
<dbReference type="Proteomes" id="UP000245631">
    <property type="component" value="Unassembled WGS sequence"/>
</dbReference>
<sequence>MTCECIAKVDELLKPHNTRLQLLLILSGPNSELPYIGTEQIEKGRGKPKAKTMFPSFCPFCGTKYRADEVENSAAA</sequence>
<proteinExistence type="predicted"/>
<reference evidence="1 2" key="1">
    <citation type="submission" date="2018-05" db="EMBL/GenBank/DDBJ databases">
        <title>Genomic Encyclopedia of Type Strains, Phase IV (KMG-IV): sequencing the most valuable type-strain genomes for metagenomic binning, comparative biology and taxonomic classification.</title>
        <authorList>
            <person name="Goeker M."/>
        </authorList>
    </citation>
    <scope>NUCLEOTIDE SEQUENCE [LARGE SCALE GENOMIC DNA]</scope>
    <source>
        <strain evidence="1 2">DSM 2626</strain>
    </source>
</reference>
<organism evidence="1 2">
    <name type="scientific">Rhizobium loti</name>
    <name type="common">Mesorhizobium loti</name>
    <dbReference type="NCBI Taxonomy" id="381"/>
    <lineage>
        <taxon>Bacteria</taxon>
        <taxon>Pseudomonadati</taxon>
        <taxon>Pseudomonadota</taxon>
        <taxon>Alphaproteobacteria</taxon>
        <taxon>Hyphomicrobiales</taxon>
        <taxon>Phyllobacteriaceae</taxon>
        <taxon>Mesorhizobium</taxon>
    </lineage>
</organism>
<comment type="caution">
    <text evidence="1">The sequence shown here is derived from an EMBL/GenBank/DDBJ whole genome shotgun (WGS) entry which is preliminary data.</text>
</comment>
<name>A0A8E3B301_RHILI</name>
<gene>
    <name evidence="1" type="ORF">C8D77_111114</name>
</gene>
<evidence type="ECO:0000313" key="1">
    <source>
        <dbReference type="EMBL" id="PWJ88391.1"/>
    </source>
</evidence>
<accession>A0A8E3B301</accession>
<protein>
    <submittedName>
        <fullName evidence="1">Uncharacterized protein</fullName>
    </submittedName>
</protein>
<dbReference type="AlphaFoldDB" id="A0A8E3B301"/>
<dbReference type="RefSeq" id="WP_109670429.1">
    <property type="nucleotide sequence ID" value="NZ_QGGH01000011.1"/>
</dbReference>
<evidence type="ECO:0000313" key="2">
    <source>
        <dbReference type="Proteomes" id="UP000245631"/>
    </source>
</evidence>